<dbReference type="InterPro" id="IPR007219">
    <property type="entry name" value="XnlR_reg_dom"/>
</dbReference>
<evidence type="ECO:0000313" key="11">
    <source>
        <dbReference type="Proteomes" id="UP000699042"/>
    </source>
</evidence>
<dbReference type="AlphaFoldDB" id="A0A9P7UCC3"/>
<dbReference type="SUPFAM" id="SSF57667">
    <property type="entry name" value="beta-beta-alpha zinc fingers"/>
    <property type="match status" value="1"/>
</dbReference>
<dbReference type="PANTHER" id="PTHR40626:SF11">
    <property type="entry name" value="ZINC FINGER PROTEIN YPR022C"/>
    <property type="match status" value="1"/>
</dbReference>
<evidence type="ECO:0000256" key="1">
    <source>
        <dbReference type="ARBA" id="ARBA00004123"/>
    </source>
</evidence>
<keyword evidence="3" id="KW-0677">Repeat</keyword>
<keyword evidence="2" id="KW-0479">Metal-binding</keyword>
<dbReference type="GO" id="GO:0000785">
    <property type="term" value="C:chromatin"/>
    <property type="evidence" value="ECO:0007669"/>
    <property type="project" value="TreeGrafter"/>
</dbReference>
<dbReference type="EMBL" id="JAESDN010000005">
    <property type="protein sequence ID" value="KAG7049896.1"/>
    <property type="molecule type" value="Genomic_DNA"/>
</dbReference>
<dbReference type="Proteomes" id="UP000699042">
    <property type="component" value="Unassembled WGS sequence"/>
</dbReference>
<name>A0A9P7UCC3_9PEZI</name>
<evidence type="ECO:0000256" key="6">
    <source>
        <dbReference type="ARBA" id="ARBA00023242"/>
    </source>
</evidence>
<comment type="caution">
    <text evidence="10">The sequence shown here is derived from an EMBL/GenBank/DDBJ whole genome shotgun (WGS) entry which is preliminary data.</text>
</comment>
<reference evidence="10" key="1">
    <citation type="submission" date="2021-05" db="EMBL/GenBank/DDBJ databases">
        <title>Comparative genomics of three Colletotrichum scovillei strains and genetic complementation revealed genes involved fungal growth and virulence on chili pepper.</title>
        <authorList>
            <person name="Hsieh D.-K."/>
            <person name="Chuang S.-C."/>
            <person name="Chen C.-Y."/>
            <person name="Chao Y.-T."/>
            <person name="Lu M.-Y.J."/>
            <person name="Lee M.-H."/>
            <person name="Shih M.-C."/>
        </authorList>
    </citation>
    <scope>NUCLEOTIDE SEQUENCE</scope>
    <source>
        <strain evidence="10">Coll-153</strain>
    </source>
</reference>
<keyword evidence="6" id="KW-0539">Nucleus</keyword>
<evidence type="ECO:0000256" key="5">
    <source>
        <dbReference type="ARBA" id="ARBA00022833"/>
    </source>
</evidence>
<dbReference type="GO" id="GO:0000978">
    <property type="term" value="F:RNA polymerase II cis-regulatory region sequence-specific DNA binding"/>
    <property type="evidence" value="ECO:0007669"/>
    <property type="project" value="InterPro"/>
</dbReference>
<protein>
    <submittedName>
        <fullName evidence="10">Early growth response protein 1 (Egr-1)</fullName>
    </submittedName>
</protein>
<dbReference type="Pfam" id="PF00096">
    <property type="entry name" value="zf-C2H2"/>
    <property type="match status" value="1"/>
</dbReference>
<sequence>MTPSVKMSPRSTDKPFQCPACSSRFTRQENLNRHTASVHQRSNLRPFPCLQCEVSFSRSDLRKRHVRRYHANPDRTVETIYVAGDAAPADEPTKETNKGVDANRSTDRSNGEGSTPISQAFASRGISWLFKLPQFVSAYFDRFQPTFPLLHKPTFDLDTAQEPLIQAIVCLGAIYQAQGSDQEISATLFFSGLKSLDVYVRESRRIRFRELWVMQAYLLFEYYAFYSCDDGRFSTALKIHRKLVDAVRQYQMLQDRVALGVDEVSSPNEPAIASSMNVTEHAWRVAMYNESRKRIVYCLYYLDAQLSVCCNIRPLLAALELKYELPCQDDTWQAATAETWQALIFSQEGSFNEEDDYEANGDPRPAHGDLYASLMYLMNPNPPDRPLRLLWHSSFACLMLITQILMMTRDLTLASSFLYNNVRCGESKNNLSIISEASRTSIMQALNALSDIMRKPSFPGTYPLGSPLDDSETVESSLWSNVWIVWHYAAMNLTHQEALLTSGIVEYSLPSAVSTCWELGKPRVKQHRDVYEDRDVIRVASSLESILVLLSHDTRPISVDFQLQSEINPKIIEDPFITMIGYKACLLGWRIVRLMAVSLQTSSVSFNIQTQSIYSMSARVVLTGILAAISLEPANQRGQWDSTAAVDDAESRYLAWMEATFLARDVWPPSKWIVAVFNESRHEPE</sequence>
<dbReference type="Gene3D" id="3.30.160.60">
    <property type="entry name" value="Classic Zinc Finger"/>
    <property type="match status" value="2"/>
</dbReference>
<organism evidence="10 11">
    <name type="scientific">Colletotrichum scovillei</name>
    <dbReference type="NCBI Taxonomy" id="1209932"/>
    <lineage>
        <taxon>Eukaryota</taxon>
        <taxon>Fungi</taxon>
        <taxon>Dikarya</taxon>
        <taxon>Ascomycota</taxon>
        <taxon>Pezizomycotina</taxon>
        <taxon>Sordariomycetes</taxon>
        <taxon>Hypocreomycetidae</taxon>
        <taxon>Glomerellales</taxon>
        <taxon>Glomerellaceae</taxon>
        <taxon>Colletotrichum</taxon>
        <taxon>Colletotrichum acutatum species complex</taxon>
    </lineage>
</organism>
<comment type="subcellular location">
    <subcellularLocation>
        <location evidence="1">Nucleus</location>
    </subcellularLocation>
</comment>
<evidence type="ECO:0000259" key="9">
    <source>
        <dbReference type="PROSITE" id="PS50157"/>
    </source>
</evidence>
<dbReference type="GO" id="GO:0006351">
    <property type="term" value="P:DNA-templated transcription"/>
    <property type="evidence" value="ECO:0007669"/>
    <property type="project" value="InterPro"/>
</dbReference>
<evidence type="ECO:0000256" key="4">
    <source>
        <dbReference type="ARBA" id="ARBA00022771"/>
    </source>
</evidence>
<accession>A0A9P7UCC3</accession>
<dbReference type="GO" id="GO:0008270">
    <property type="term" value="F:zinc ion binding"/>
    <property type="evidence" value="ECO:0007669"/>
    <property type="project" value="UniProtKB-KW"/>
</dbReference>
<evidence type="ECO:0000256" key="3">
    <source>
        <dbReference type="ARBA" id="ARBA00022737"/>
    </source>
</evidence>
<dbReference type="InterPro" id="IPR036236">
    <property type="entry name" value="Znf_C2H2_sf"/>
</dbReference>
<evidence type="ECO:0000313" key="10">
    <source>
        <dbReference type="EMBL" id="KAG7049896.1"/>
    </source>
</evidence>
<feature type="domain" description="C2H2-type" evidence="9">
    <location>
        <begin position="47"/>
        <end position="75"/>
    </location>
</feature>
<evidence type="ECO:0000256" key="7">
    <source>
        <dbReference type="PROSITE-ProRule" id="PRU00042"/>
    </source>
</evidence>
<feature type="domain" description="C2H2-type" evidence="9">
    <location>
        <begin position="16"/>
        <end position="44"/>
    </location>
</feature>
<dbReference type="PROSITE" id="PS50157">
    <property type="entry name" value="ZINC_FINGER_C2H2_2"/>
    <property type="match status" value="2"/>
</dbReference>
<feature type="region of interest" description="Disordered" evidence="8">
    <location>
        <begin position="83"/>
        <end position="116"/>
    </location>
</feature>
<dbReference type="PANTHER" id="PTHR40626">
    <property type="entry name" value="MIP31509P"/>
    <property type="match status" value="1"/>
</dbReference>
<dbReference type="InterPro" id="IPR051059">
    <property type="entry name" value="VerF-like"/>
</dbReference>
<proteinExistence type="predicted"/>
<dbReference type="InterPro" id="IPR013087">
    <property type="entry name" value="Znf_C2H2_type"/>
</dbReference>
<dbReference type="PROSITE" id="PS00028">
    <property type="entry name" value="ZINC_FINGER_C2H2_1"/>
    <property type="match status" value="2"/>
</dbReference>
<dbReference type="GO" id="GO:0005634">
    <property type="term" value="C:nucleus"/>
    <property type="evidence" value="ECO:0007669"/>
    <property type="project" value="UniProtKB-SubCell"/>
</dbReference>
<dbReference type="CDD" id="cd12148">
    <property type="entry name" value="fungal_TF_MHR"/>
    <property type="match status" value="1"/>
</dbReference>
<dbReference type="GO" id="GO:0000981">
    <property type="term" value="F:DNA-binding transcription factor activity, RNA polymerase II-specific"/>
    <property type="evidence" value="ECO:0007669"/>
    <property type="project" value="InterPro"/>
</dbReference>
<evidence type="ECO:0000256" key="8">
    <source>
        <dbReference type="SAM" id="MobiDB-lite"/>
    </source>
</evidence>
<keyword evidence="11" id="KW-1185">Reference proteome</keyword>
<gene>
    <name evidence="10" type="ORF">JMJ77_012654</name>
</gene>
<keyword evidence="5" id="KW-0862">Zinc</keyword>
<keyword evidence="4 7" id="KW-0863">Zinc-finger</keyword>
<dbReference type="SMART" id="SM00355">
    <property type="entry name" value="ZnF_C2H2"/>
    <property type="match status" value="2"/>
</dbReference>
<evidence type="ECO:0000256" key="2">
    <source>
        <dbReference type="ARBA" id="ARBA00022723"/>
    </source>
</evidence>
<dbReference type="Pfam" id="PF04082">
    <property type="entry name" value="Fungal_trans"/>
    <property type="match status" value="1"/>
</dbReference>